<dbReference type="RefSeq" id="WP_327597779.1">
    <property type="nucleotide sequence ID" value="NZ_JAYXHS010000001.1"/>
</dbReference>
<dbReference type="InterPro" id="IPR021250">
    <property type="entry name" value="DUF2789"/>
</dbReference>
<dbReference type="EMBL" id="JAYXHS010000001">
    <property type="protein sequence ID" value="MEC5384812.1"/>
    <property type="molecule type" value="Genomic_DNA"/>
</dbReference>
<dbReference type="Proteomes" id="UP001331561">
    <property type="component" value="Unassembled WGS sequence"/>
</dbReference>
<dbReference type="InterPro" id="IPR038086">
    <property type="entry name" value="DUF2789_sf"/>
</dbReference>
<keyword evidence="2" id="KW-1185">Reference proteome</keyword>
<name>A0ABU6JYQ3_9RHOO</name>
<comment type="caution">
    <text evidence="1">The sequence shown here is derived from an EMBL/GenBank/DDBJ whole genome shotgun (WGS) entry which is preliminary data.</text>
</comment>
<evidence type="ECO:0000313" key="2">
    <source>
        <dbReference type="Proteomes" id="UP001331561"/>
    </source>
</evidence>
<evidence type="ECO:0000313" key="1">
    <source>
        <dbReference type="EMBL" id="MEC5384812.1"/>
    </source>
</evidence>
<sequence>METTEHSFANLFAQLGLANDEESIQAFIQEHSPLHDSIDLHCAPFWTVAQANMIRESLKADSDWAIAVDQLNVSLRAR</sequence>
<reference evidence="1 2" key="1">
    <citation type="submission" date="2024-01" db="EMBL/GenBank/DDBJ databases">
        <title>Uliginosibacterium soil sp. nov.</title>
        <authorList>
            <person name="Lv Y."/>
        </authorList>
    </citation>
    <scope>NUCLEOTIDE SEQUENCE [LARGE SCALE GENOMIC DNA]</scope>
    <source>
        <strain evidence="1 2">H3</strain>
    </source>
</reference>
<accession>A0ABU6JYQ3</accession>
<proteinExistence type="predicted"/>
<protein>
    <submittedName>
        <fullName evidence="1">DUF2789 domain-containing protein</fullName>
    </submittedName>
</protein>
<gene>
    <name evidence="1" type="ORF">VVD49_03715</name>
</gene>
<dbReference type="Pfam" id="PF10982">
    <property type="entry name" value="DUF2789"/>
    <property type="match status" value="1"/>
</dbReference>
<organism evidence="1 2">
    <name type="scientific">Uliginosibacterium silvisoli</name>
    <dbReference type="NCBI Taxonomy" id="3114758"/>
    <lineage>
        <taxon>Bacteria</taxon>
        <taxon>Pseudomonadati</taxon>
        <taxon>Pseudomonadota</taxon>
        <taxon>Betaproteobacteria</taxon>
        <taxon>Rhodocyclales</taxon>
        <taxon>Zoogloeaceae</taxon>
        <taxon>Uliginosibacterium</taxon>
    </lineage>
</organism>
<dbReference type="Gene3D" id="1.10.10.1130">
    <property type="entry name" value="Uncharacterised protein PF10982, DUF2789"/>
    <property type="match status" value="1"/>
</dbReference>